<name>A0ABX7B845_9PROT</name>
<accession>A0ABX7B845</accession>
<dbReference type="RefSeq" id="WP_201076434.1">
    <property type="nucleotide sequence ID" value="NZ_CP067420.1"/>
</dbReference>
<gene>
    <name evidence="5" type="ORF">IGS68_00330</name>
</gene>
<dbReference type="PANTHER" id="PTHR16263">
    <property type="entry name" value="TETRATRICOPEPTIDE REPEAT PROTEIN 38"/>
    <property type="match status" value="1"/>
</dbReference>
<dbReference type="EMBL" id="CP067420">
    <property type="protein sequence ID" value="QQP89775.1"/>
    <property type="molecule type" value="Genomic_DNA"/>
</dbReference>
<comment type="similarity">
    <text evidence="1">Belongs to the TTC38 family.</text>
</comment>
<dbReference type="InterPro" id="IPR011990">
    <property type="entry name" value="TPR-like_helical_dom_sf"/>
</dbReference>
<dbReference type="Proteomes" id="UP000595197">
    <property type="component" value="Chromosome"/>
</dbReference>
<evidence type="ECO:0000256" key="2">
    <source>
        <dbReference type="ARBA" id="ARBA00019992"/>
    </source>
</evidence>
<dbReference type="CDD" id="cd05804">
    <property type="entry name" value="StaR_like"/>
    <property type="match status" value="1"/>
</dbReference>
<reference evidence="5" key="1">
    <citation type="submission" date="2021-02" db="EMBL/GenBank/DDBJ databases">
        <title>Skermanella TT6 skin isolate.</title>
        <authorList>
            <person name="Lee K."/>
            <person name="Ganzorig M."/>
        </authorList>
    </citation>
    <scope>NUCLEOTIDE SEQUENCE</scope>
    <source>
        <strain evidence="5">TT6</strain>
    </source>
</reference>
<dbReference type="Gene3D" id="1.25.40.10">
    <property type="entry name" value="Tetratricopeptide repeat domain"/>
    <property type="match status" value="1"/>
</dbReference>
<evidence type="ECO:0000313" key="6">
    <source>
        <dbReference type="Proteomes" id="UP000595197"/>
    </source>
</evidence>
<dbReference type="InterPro" id="IPR033891">
    <property type="entry name" value="TTC38"/>
</dbReference>
<evidence type="ECO:0000256" key="3">
    <source>
        <dbReference type="ARBA" id="ARBA00022737"/>
    </source>
</evidence>
<protein>
    <recommendedName>
        <fullName evidence="2">Tetratricopeptide repeat protein 38</fullName>
    </recommendedName>
</protein>
<evidence type="ECO:0000313" key="5">
    <source>
        <dbReference type="EMBL" id="QQP89775.1"/>
    </source>
</evidence>
<dbReference type="SUPFAM" id="SSF48452">
    <property type="entry name" value="TPR-like"/>
    <property type="match status" value="1"/>
</dbReference>
<dbReference type="PANTHER" id="PTHR16263:SF4">
    <property type="entry name" value="TETRATRICOPEPTIDE REPEAT PROTEIN 38"/>
    <property type="match status" value="1"/>
</dbReference>
<keyword evidence="4" id="KW-0802">TPR repeat</keyword>
<proteinExistence type="inferred from homology"/>
<evidence type="ECO:0000256" key="4">
    <source>
        <dbReference type="ARBA" id="ARBA00022803"/>
    </source>
</evidence>
<keyword evidence="6" id="KW-1185">Reference proteome</keyword>
<keyword evidence="3" id="KW-0677">Repeat</keyword>
<sequence>MLARSDPGLPGHGYVLGMHAFGLEENGDFAAAEETGRRAVGLIPRNPWAIHAVAHVMEMQGRSGEGIAWMRDREADWAPDNLLAVHNWWHLALHHLDRCETGAVLDIYDRHVRPRPEAIGLELSDATALLWRLHLAGIDAGDRWREVADGWEPMAGDGYYAFNDMHAMMAFVAAGRDGAAGRLVATLTARAAGSGANAAMTREVGLPASLGLLAFGRGDHAAATDLLLPLTAISRRLGGSDAQRDVLSLTLLEAAQRAGRTEVARDLAARRIELKPRSRFNRLLTEKRLNLG</sequence>
<evidence type="ECO:0000256" key="1">
    <source>
        <dbReference type="ARBA" id="ARBA00005857"/>
    </source>
</evidence>
<organism evidence="5 6">
    <name type="scientific">Skermanella cutis</name>
    <dbReference type="NCBI Taxonomy" id="2775420"/>
    <lineage>
        <taxon>Bacteria</taxon>
        <taxon>Pseudomonadati</taxon>
        <taxon>Pseudomonadota</taxon>
        <taxon>Alphaproteobacteria</taxon>
        <taxon>Rhodospirillales</taxon>
        <taxon>Azospirillaceae</taxon>
        <taxon>Skermanella</taxon>
    </lineage>
</organism>